<protein>
    <submittedName>
        <fullName evidence="1">Uncharacterized protein</fullName>
    </submittedName>
</protein>
<comment type="caution">
    <text evidence="1">The sequence shown here is derived from an EMBL/GenBank/DDBJ whole genome shotgun (WGS) entry which is preliminary data.</text>
</comment>
<reference evidence="1" key="1">
    <citation type="journal article" date="2016" name="Front. Microbiol.">
        <title>Genome Sequence of the Piezophilic, Mesophilic Sulfate-Reducing Bacterium Desulfovibrio indicus J2T.</title>
        <authorList>
            <person name="Cao J."/>
            <person name="Maignien L."/>
            <person name="Shao Z."/>
            <person name="Alain K."/>
            <person name="Jebbar M."/>
        </authorList>
    </citation>
    <scope>NUCLEOTIDE SEQUENCE</scope>
    <source>
        <strain evidence="1">DSM 16372</strain>
    </source>
</reference>
<proteinExistence type="predicted"/>
<name>A0AAV4ZXI9_9HYPH</name>
<evidence type="ECO:0000313" key="2">
    <source>
        <dbReference type="Proteomes" id="UP001055247"/>
    </source>
</evidence>
<reference evidence="1" key="2">
    <citation type="submission" date="2021-08" db="EMBL/GenBank/DDBJ databases">
        <authorList>
            <person name="Tani A."/>
            <person name="Ola A."/>
            <person name="Ogura Y."/>
            <person name="Katsura K."/>
            <person name="Hayashi T."/>
        </authorList>
    </citation>
    <scope>NUCLEOTIDE SEQUENCE</scope>
    <source>
        <strain evidence="1">DSM 16372</strain>
    </source>
</reference>
<dbReference type="Proteomes" id="UP001055247">
    <property type="component" value="Unassembled WGS sequence"/>
</dbReference>
<sequence>MIMPASQLGPSDVFDAYGVPGRDEQATYVIRPDRNIAWRNRGIDVDGCRAVLDWFTGHKRRARQAVWLTFAANPGCEAEVEAFLRDCDAGIGDEPGTTTFFMLALSEGC</sequence>
<dbReference type="RefSeq" id="WP_066920352.1">
    <property type="nucleotide sequence ID" value="NZ_BPQO01000043.1"/>
</dbReference>
<accession>A0AAV4ZXI9</accession>
<dbReference type="AlphaFoldDB" id="A0AAV4ZXI9"/>
<organism evidence="1 2">
    <name type="scientific">Methylobacterium hispanicum</name>
    <dbReference type="NCBI Taxonomy" id="270350"/>
    <lineage>
        <taxon>Bacteria</taxon>
        <taxon>Pseudomonadati</taxon>
        <taxon>Pseudomonadota</taxon>
        <taxon>Alphaproteobacteria</taxon>
        <taxon>Hyphomicrobiales</taxon>
        <taxon>Methylobacteriaceae</taxon>
        <taxon>Methylobacterium</taxon>
    </lineage>
</organism>
<evidence type="ECO:0000313" key="1">
    <source>
        <dbReference type="EMBL" id="GJD92403.1"/>
    </source>
</evidence>
<keyword evidence="2" id="KW-1185">Reference proteome</keyword>
<gene>
    <name evidence="1" type="ORF">BHAOGJBA_5957</name>
</gene>
<dbReference type="EMBL" id="BPQO01000043">
    <property type="protein sequence ID" value="GJD92403.1"/>
    <property type="molecule type" value="Genomic_DNA"/>
</dbReference>